<feature type="transmembrane region" description="Helical" evidence="1">
    <location>
        <begin position="36"/>
        <end position="55"/>
    </location>
</feature>
<proteinExistence type="predicted"/>
<sequence length="56" mass="6763">MANNNMDDINLECENDNDNKISSEKRLVDDIIENNIRLIYIYHLIFFCSLIYILYF</sequence>
<gene>
    <name evidence="2" type="ORF">PFMALIP_05013</name>
</gene>
<name>A0A024WK13_PLAFA</name>
<keyword evidence="1" id="KW-0812">Transmembrane</keyword>
<dbReference type="AlphaFoldDB" id="A0A024WK13"/>
<keyword evidence="1" id="KW-1133">Transmembrane helix</keyword>
<evidence type="ECO:0000313" key="3">
    <source>
        <dbReference type="Proteomes" id="UP000030699"/>
    </source>
</evidence>
<evidence type="ECO:0000256" key="1">
    <source>
        <dbReference type="SAM" id="Phobius"/>
    </source>
</evidence>
<evidence type="ECO:0000313" key="2">
    <source>
        <dbReference type="EMBL" id="ETW47025.1"/>
    </source>
</evidence>
<organism evidence="2 3">
    <name type="scientific">Plasmodium falciparum MaliPS096_E11</name>
    <dbReference type="NCBI Taxonomy" id="1036727"/>
    <lineage>
        <taxon>Eukaryota</taxon>
        <taxon>Sar</taxon>
        <taxon>Alveolata</taxon>
        <taxon>Apicomplexa</taxon>
        <taxon>Aconoidasida</taxon>
        <taxon>Haemosporida</taxon>
        <taxon>Plasmodiidae</taxon>
        <taxon>Plasmodium</taxon>
        <taxon>Plasmodium (Laverania)</taxon>
    </lineage>
</organism>
<reference evidence="2 3" key="1">
    <citation type="submission" date="2013-02" db="EMBL/GenBank/DDBJ databases">
        <title>The Genome Annotation of Plasmodium falciparum MaliPS096_E11.</title>
        <authorList>
            <consortium name="The Broad Institute Genome Sequencing Platform"/>
            <consortium name="The Broad Institute Genome Sequencing Center for Infectious Disease"/>
            <person name="Neafsey D."/>
            <person name="Hoffman S."/>
            <person name="Volkman S."/>
            <person name="Rosenthal P."/>
            <person name="Walker B."/>
            <person name="Young S.K."/>
            <person name="Zeng Q."/>
            <person name="Gargeya S."/>
            <person name="Fitzgerald M."/>
            <person name="Haas B."/>
            <person name="Abouelleil A."/>
            <person name="Allen A.W."/>
            <person name="Alvarado L."/>
            <person name="Arachchi H.M."/>
            <person name="Berlin A.M."/>
            <person name="Chapman S.B."/>
            <person name="Gainer-Dewar J."/>
            <person name="Goldberg J."/>
            <person name="Griggs A."/>
            <person name="Gujja S."/>
            <person name="Hansen M."/>
            <person name="Howarth C."/>
            <person name="Imamovic A."/>
            <person name="Ireland A."/>
            <person name="Larimer J."/>
            <person name="McCowan C."/>
            <person name="Murphy C."/>
            <person name="Pearson M."/>
            <person name="Poon T.W."/>
            <person name="Priest M."/>
            <person name="Roberts A."/>
            <person name="Saif S."/>
            <person name="Shea T."/>
            <person name="Sisk P."/>
            <person name="Sykes S."/>
            <person name="Wortman J."/>
            <person name="Nusbaum C."/>
            <person name="Birren B."/>
        </authorList>
    </citation>
    <scope>NUCLEOTIDE SEQUENCE [LARGE SCALE GENOMIC DNA]</scope>
    <source>
        <strain evidence="2 3">MaliPS096_E11</strain>
    </source>
</reference>
<reference evidence="2 3" key="2">
    <citation type="submission" date="2013-02" db="EMBL/GenBank/DDBJ databases">
        <title>The Genome Sequence of Plasmodium falciparum MaliPS096_E11.</title>
        <authorList>
            <consortium name="The Broad Institute Genome Sequencing Platform"/>
            <consortium name="The Broad Institute Genome Sequencing Center for Infectious Disease"/>
            <person name="Neafsey D."/>
            <person name="Cheeseman I."/>
            <person name="Volkman S."/>
            <person name="Adams J."/>
            <person name="Walker B."/>
            <person name="Young S.K."/>
            <person name="Zeng Q."/>
            <person name="Gargeya S."/>
            <person name="Fitzgerald M."/>
            <person name="Haas B."/>
            <person name="Abouelleil A."/>
            <person name="Alvarado L."/>
            <person name="Arachchi H.M."/>
            <person name="Berlin A.M."/>
            <person name="Chapman S.B."/>
            <person name="Dewar J."/>
            <person name="Goldberg J."/>
            <person name="Griggs A."/>
            <person name="Gujja S."/>
            <person name="Hansen M."/>
            <person name="Howarth C."/>
            <person name="Imamovic A."/>
            <person name="Larimer J."/>
            <person name="McCowan C."/>
            <person name="Murphy C."/>
            <person name="Neiman D."/>
            <person name="Pearson M."/>
            <person name="Priest M."/>
            <person name="Roberts A."/>
            <person name="Saif S."/>
            <person name="Shea T."/>
            <person name="Sisk P."/>
            <person name="Sykes S."/>
            <person name="Wortman J."/>
            <person name="Nusbaum C."/>
            <person name="Birren B."/>
        </authorList>
    </citation>
    <scope>NUCLEOTIDE SEQUENCE [LARGE SCALE GENOMIC DNA]</scope>
    <source>
        <strain evidence="2 3">MaliPS096_E11</strain>
    </source>
</reference>
<dbReference type="EMBL" id="KI925617">
    <property type="protein sequence ID" value="ETW47025.1"/>
    <property type="molecule type" value="Genomic_DNA"/>
</dbReference>
<accession>A0A024WK13</accession>
<protein>
    <submittedName>
        <fullName evidence="2">Uncharacterized protein</fullName>
    </submittedName>
</protein>
<dbReference type="Proteomes" id="UP000030699">
    <property type="component" value="Unassembled WGS sequence"/>
</dbReference>
<keyword evidence="1" id="KW-0472">Membrane</keyword>